<dbReference type="GO" id="GO:0030158">
    <property type="term" value="F:protein xylosyltransferase activity"/>
    <property type="evidence" value="ECO:0007669"/>
    <property type="project" value="InterPro"/>
</dbReference>
<keyword evidence="16" id="KW-1185">Reference proteome</keyword>
<keyword evidence="10" id="KW-0333">Golgi apparatus</keyword>
<evidence type="ECO:0000256" key="13">
    <source>
        <dbReference type="ARBA" id="ARBA00023180"/>
    </source>
</evidence>
<evidence type="ECO:0000256" key="14">
    <source>
        <dbReference type="ARBA" id="ARBA00042865"/>
    </source>
</evidence>
<dbReference type="PANTHER" id="PTHR46025">
    <property type="entry name" value="XYLOSYLTRANSFERASE OXT"/>
    <property type="match status" value="1"/>
</dbReference>
<dbReference type="Pfam" id="PF02485">
    <property type="entry name" value="Branch"/>
    <property type="match status" value="1"/>
</dbReference>
<keyword evidence="5" id="KW-0812">Transmembrane</keyword>
<evidence type="ECO:0000256" key="5">
    <source>
        <dbReference type="ARBA" id="ARBA00022692"/>
    </source>
</evidence>
<dbReference type="GO" id="GO:0015012">
    <property type="term" value="P:heparan sulfate proteoglycan biosynthetic process"/>
    <property type="evidence" value="ECO:0007669"/>
    <property type="project" value="TreeGrafter"/>
</dbReference>
<dbReference type="GO" id="GO:0016020">
    <property type="term" value="C:membrane"/>
    <property type="evidence" value="ECO:0007669"/>
    <property type="project" value="InterPro"/>
</dbReference>
<dbReference type="AlphaFoldDB" id="A0A939GIM1"/>
<dbReference type="RefSeq" id="WP_207365454.1">
    <property type="nucleotide sequence ID" value="NZ_JAFMYV010000007.1"/>
</dbReference>
<evidence type="ECO:0000256" key="4">
    <source>
        <dbReference type="ARBA" id="ARBA00022679"/>
    </source>
</evidence>
<keyword evidence="7" id="KW-0256">Endoplasmic reticulum</keyword>
<organism evidence="15 16">
    <name type="scientific">Fibrella rubiginis</name>
    <dbReference type="NCBI Taxonomy" id="2817060"/>
    <lineage>
        <taxon>Bacteria</taxon>
        <taxon>Pseudomonadati</taxon>
        <taxon>Bacteroidota</taxon>
        <taxon>Cytophagia</taxon>
        <taxon>Cytophagales</taxon>
        <taxon>Spirosomataceae</taxon>
        <taxon>Fibrella</taxon>
    </lineage>
</organism>
<comment type="caution">
    <text evidence="15">The sequence shown here is derived from an EMBL/GenBank/DDBJ whole genome shotgun (WGS) entry which is preliminary data.</text>
</comment>
<evidence type="ECO:0000256" key="7">
    <source>
        <dbReference type="ARBA" id="ARBA00022824"/>
    </source>
</evidence>
<reference evidence="15" key="1">
    <citation type="submission" date="2021-03" db="EMBL/GenBank/DDBJ databases">
        <title>Fibrella sp. HMF5335 genome sequencing and assembly.</title>
        <authorList>
            <person name="Kang H."/>
            <person name="Kim H."/>
            <person name="Bae S."/>
            <person name="Joh K."/>
        </authorList>
    </citation>
    <scope>NUCLEOTIDE SEQUENCE</scope>
    <source>
        <strain evidence="15">HMF5335</strain>
    </source>
</reference>
<evidence type="ECO:0000256" key="3">
    <source>
        <dbReference type="ARBA" id="ARBA00022676"/>
    </source>
</evidence>
<evidence type="ECO:0000313" key="16">
    <source>
        <dbReference type="Proteomes" id="UP000664034"/>
    </source>
</evidence>
<dbReference type="PANTHER" id="PTHR46025:SF3">
    <property type="entry name" value="XYLOSYLTRANSFERASE OXT"/>
    <property type="match status" value="1"/>
</dbReference>
<comment type="subcellular location">
    <subcellularLocation>
        <location evidence="2">Endoplasmic reticulum membrane</location>
        <topology evidence="2">Single-pass type II membrane protein</topology>
    </subcellularLocation>
    <subcellularLocation>
        <location evidence="1">Golgi apparatus membrane</location>
        <topology evidence="1">Single-pass type II membrane protein</topology>
    </subcellularLocation>
</comment>
<accession>A0A939GIM1</accession>
<keyword evidence="9" id="KW-1133">Transmembrane helix</keyword>
<dbReference type="GO" id="GO:0046872">
    <property type="term" value="F:metal ion binding"/>
    <property type="evidence" value="ECO:0007669"/>
    <property type="project" value="UniProtKB-KW"/>
</dbReference>
<gene>
    <name evidence="15" type="ORF">J2I47_15285</name>
</gene>
<evidence type="ECO:0000256" key="2">
    <source>
        <dbReference type="ARBA" id="ARBA00004648"/>
    </source>
</evidence>
<evidence type="ECO:0000256" key="9">
    <source>
        <dbReference type="ARBA" id="ARBA00022989"/>
    </source>
</evidence>
<keyword evidence="12" id="KW-1015">Disulfide bond</keyword>
<keyword evidence="6" id="KW-0479">Metal-binding</keyword>
<proteinExistence type="predicted"/>
<evidence type="ECO:0000313" key="15">
    <source>
        <dbReference type="EMBL" id="MBO0937919.1"/>
    </source>
</evidence>
<sequence>MVTPTIAYLILAHRQPGMLHKLALALTHPQARLFVHLDARVDLAIFQQDHNWPASLTFIDDRVTVWHKGYSMVEAELALIRAARQSGHSFRYLKLLSADSFPLCSATDLVVFFDQQQIDFYSFWRLSDRPSWLHKVRFRYFHDTFWLNSRHAGWSRLLLQLYRRTLRYGFRQRPLPVGPNGQPLVPYGGAQWWALRAESAYYVVDSLNNRPDLVGFFRHTDSPDELVFQTLLQHSPHADNVVRRAAYEAWSLETSDAAKQADHLLAEELFHLTYIDWSPMREQPAILDERDADGLRHTDCLFARKFDENRSKELLKELEL</sequence>
<evidence type="ECO:0000256" key="11">
    <source>
        <dbReference type="ARBA" id="ARBA00023136"/>
    </source>
</evidence>
<dbReference type="InterPro" id="IPR003406">
    <property type="entry name" value="Glyco_trans_14"/>
</dbReference>
<dbReference type="EMBL" id="JAFMYV010000007">
    <property type="protein sequence ID" value="MBO0937919.1"/>
    <property type="molecule type" value="Genomic_DNA"/>
</dbReference>
<dbReference type="GO" id="GO:0050650">
    <property type="term" value="P:chondroitin sulfate proteoglycan biosynthetic process"/>
    <property type="evidence" value="ECO:0007669"/>
    <property type="project" value="TreeGrafter"/>
</dbReference>
<evidence type="ECO:0000256" key="10">
    <source>
        <dbReference type="ARBA" id="ARBA00023034"/>
    </source>
</evidence>
<keyword evidence="8" id="KW-0735">Signal-anchor</keyword>
<evidence type="ECO:0000256" key="6">
    <source>
        <dbReference type="ARBA" id="ARBA00022723"/>
    </source>
</evidence>
<keyword evidence="11" id="KW-0472">Membrane</keyword>
<evidence type="ECO:0000256" key="12">
    <source>
        <dbReference type="ARBA" id="ARBA00023157"/>
    </source>
</evidence>
<evidence type="ECO:0000256" key="1">
    <source>
        <dbReference type="ARBA" id="ARBA00004323"/>
    </source>
</evidence>
<dbReference type="Proteomes" id="UP000664034">
    <property type="component" value="Unassembled WGS sequence"/>
</dbReference>
<evidence type="ECO:0000256" key="8">
    <source>
        <dbReference type="ARBA" id="ARBA00022968"/>
    </source>
</evidence>
<dbReference type="InterPro" id="IPR043538">
    <property type="entry name" value="XYLT"/>
</dbReference>
<keyword evidence="4" id="KW-0808">Transferase</keyword>
<keyword evidence="13" id="KW-0325">Glycoprotein</keyword>
<name>A0A939GIM1_9BACT</name>
<keyword evidence="3" id="KW-0328">Glycosyltransferase</keyword>
<protein>
    <recommendedName>
        <fullName evidence="14">Peptide O-xylosyltransferase</fullName>
    </recommendedName>
</protein>